<dbReference type="EMBL" id="LXQA010090548">
    <property type="protein sequence ID" value="MCI14005.1"/>
    <property type="molecule type" value="Genomic_DNA"/>
</dbReference>
<organism evidence="2 3">
    <name type="scientific">Trifolium medium</name>
    <dbReference type="NCBI Taxonomy" id="97028"/>
    <lineage>
        <taxon>Eukaryota</taxon>
        <taxon>Viridiplantae</taxon>
        <taxon>Streptophyta</taxon>
        <taxon>Embryophyta</taxon>
        <taxon>Tracheophyta</taxon>
        <taxon>Spermatophyta</taxon>
        <taxon>Magnoliopsida</taxon>
        <taxon>eudicotyledons</taxon>
        <taxon>Gunneridae</taxon>
        <taxon>Pentapetalae</taxon>
        <taxon>rosids</taxon>
        <taxon>fabids</taxon>
        <taxon>Fabales</taxon>
        <taxon>Fabaceae</taxon>
        <taxon>Papilionoideae</taxon>
        <taxon>50 kb inversion clade</taxon>
        <taxon>NPAAA clade</taxon>
        <taxon>Hologalegina</taxon>
        <taxon>IRL clade</taxon>
        <taxon>Trifolieae</taxon>
        <taxon>Trifolium</taxon>
    </lineage>
</organism>
<evidence type="ECO:0000313" key="2">
    <source>
        <dbReference type="EMBL" id="MCI14005.1"/>
    </source>
</evidence>
<feature type="region of interest" description="Disordered" evidence="1">
    <location>
        <begin position="64"/>
        <end position="88"/>
    </location>
</feature>
<accession>A0A392PSV5</accession>
<proteinExistence type="predicted"/>
<feature type="region of interest" description="Disordered" evidence="1">
    <location>
        <begin position="119"/>
        <end position="156"/>
    </location>
</feature>
<reference evidence="2 3" key="1">
    <citation type="journal article" date="2018" name="Front. Plant Sci.">
        <title>Red Clover (Trifolium pratense) and Zigzag Clover (T. medium) - A Picture of Genomic Similarities and Differences.</title>
        <authorList>
            <person name="Dluhosova J."/>
            <person name="Istvanek J."/>
            <person name="Nedelnik J."/>
            <person name="Repkova J."/>
        </authorList>
    </citation>
    <scope>NUCLEOTIDE SEQUENCE [LARGE SCALE GENOMIC DNA]</scope>
    <source>
        <strain evidence="3">cv. 10/8</strain>
        <tissue evidence="2">Leaf</tissue>
    </source>
</reference>
<dbReference type="AlphaFoldDB" id="A0A392PSV5"/>
<evidence type="ECO:0000313" key="3">
    <source>
        <dbReference type="Proteomes" id="UP000265520"/>
    </source>
</evidence>
<feature type="compositionally biased region" description="Low complexity" evidence="1">
    <location>
        <begin position="137"/>
        <end position="154"/>
    </location>
</feature>
<keyword evidence="3" id="KW-1185">Reference proteome</keyword>
<protein>
    <submittedName>
        <fullName evidence="2">DUF4283 domain protein</fullName>
    </submittedName>
</protein>
<evidence type="ECO:0000256" key="1">
    <source>
        <dbReference type="SAM" id="MobiDB-lite"/>
    </source>
</evidence>
<dbReference type="Proteomes" id="UP000265520">
    <property type="component" value="Unassembled WGS sequence"/>
</dbReference>
<comment type="caution">
    <text evidence="2">The sequence shown here is derived from an EMBL/GenBank/DDBJ whole genome shotgun (WGS) entry which is preliminary data.</text>
</comment>
<sequence length="162" mass="17706">MTWVLGALPGPGGWRGHPRFRVVVNARSLAHQERIALCYRDPGVWSGCMILTKGTSGVIFSARKRPRKGVRTGASLKKGGQEDPKRRKVGGVFRHTLSSLKKVARLPVKDRGEVLKVLKKNERRRRVGSGAPRSGGASDQVSANVSSSSASANDDWQHWVVM</sequence>
<name>A0A392PSV5_9FABA</name>